<keyword evidence="2" id="KW-1185">Reference proteome</keyword>
<dbReference type="EMBL" id="JAMFLZ010000001">
    <property type="protein sequence ID" value="MCL6293970.1"/>
    <property type="molecule type" value="Genomic_DNA"/>
</dbReference>
<name>A0ABT0QAF9_9FLAO</name>
<dbReference type="RefSeq" id="WP_249971982.1">
    <property type="nucleotide sequence ID" value="NZ_JAMFLZ010000001.1"/>
</dbReference>
<gene>
    <name evidence="1" type="ORF">M3P09_03130</name>
</gene>
<dbReference type="InterPro" id="IPR013083">
    <property type="entry name" value="Znf_RING/FYVE/PHD"/>
</dbReference>
<comment type="caution">
    <text evidence="1">The sequence shown here is derived from an EMBL/GenBank/DDBJ whole genome shotgun (WGS) entry which is preliminary data.</text>
</comment>
<sequence length="88" mass="10161">MLEIRPTCENCNKSLSFDSQEAMICTFECTFCKDCVENILQEVCPNCGGDFEKRPIRPKNLLEKYPVSTKIVHKPVDIEAHLKRLNKE</sequence>
<proteinExistence type="predicted"/>
<organism evidence="1 2">
    <name type="scientific">Jejuia spongiicola</name>
    <dbReference type="NCBI Taxonomy" id="2942207"/>
    <lineage>
        <taxon>Bacteria</taxon>
        <taxon>Pseudomonadati</taxon>
        <taxon>Bacteroidota</taxon>
        <taxon>Flavobacteriia</taxon>
        <taxon>Flavobacteriales</taxon>
        <taxon>Flavobacteriaceae</taxon>
        <taxon>Jejuia</taxon>
    </lineage>
</organism>
<evidence type="ECO:0000313" key="2">
    <source>
        <dbReference type="Proteomes" id="UP001165381"/>
    </source>
</evidence>
<protein>
    <submittedName>
        <fullName evidence="1">DUF1272 domain-containing protein</fullName>
    </submittedName>
</protein>
<dbReference type="InterPro" id="IPR010696">
    <property type="entry name" value="DUF1272"/>
</dbReference>
<accession>A0ABT0QAF9</accession>
<reference evidence="1" key="1">
    <citation type="submission" date="2022-05" db="EMBL/GenBank/DDBJ databases">
        <authorList>
            <person name="Park J.-S."/>
        </authorList>
    </citation>
    <scope>NUCLEOTIDE SEQUENCE</scope>
    <source>
        <strain evidence="1">2012CJ34-3</strain>
    </source>
</reference>
<dbReference type="Gene3D" id="3.30.40.10">
    <property type="entry name" value="Zinc/RING finger domain, C3HC4 (zinc finger)"/>
    <property type="match status" value="1"/>
</dbReference>
<dbReference type="Pfam" id="PF06906">
    <property type="entry name" value="DUF1272"/>
    <property type="match status" value="1"/>
</dbReference>
<evidence type="ECO:0000313" key="1">
    <source>
        <dbReference type="EMBL" id="MCL6293970.1"/>
    </source>
</evidence>
<dbReference type="Proteomes" id="UP001165381">
    <property type="component" value="Unassembled WGS sequence"/>
</dbReference>